<sequence length="528" mass="56657">MAVTKLLGLMLTLQFTLNSVSSAGINSRQLDIPAFKAFFSQIQSHLVNDKDQGSTGTSAGSAKIEGLNPPPVASPDLMANNSFVKNANHVPGNDSKFGANLLRDSESNRNVQRPHDGMMKGVSSSSLPIPPVVETKGLESEFRSISSSSHGSFMFNSQRPAGSVISTKGNGGNSEPLSFHSSQSAPTEPLQFYKNPSSSHSTAYSPQITANQATRSLPFQGSTNVHATRTAVTASSNDWIPISPPNLLPVTASNSQQLSTSRPSISNGPILQNSANIFDVFTLSDGNSNNKEKEKNIIGSTTSDNANDVVDNDSDPSFLSGFRFTSPEVQEPLYGQVVSPPQNRAPLAPARKPPTKHAQKSPHPLNINQIIAEAVDPKPPMQPGIKTTKLSTKEKLKTNMHSSNKPSGNSLKGNGIGKEIHNMGNQFPYPPIKTGVVDPADASFRHLLNGPLISKLKKPVLNVQNNFDDGLRDDVGKVSSFSYFRNQGPEKPGSKGFDQAFNVHAGRNIAIQFKQHMFDQTGFPGKIE</sequence>
<accession>A0A8J2WB06</accession>
<feature type="region of interest" description="Disordered" evidence="1">
    <location>
        <begin position="49"/>
        <end position="130"/>
    </location>
</feature>
<organism evidence="3 4">
    <name type="scientific">Daphnia galeata</name>
    <dbReference type="NCBI Taxonomy" id="27404"/>
    <lineage>
        <taxon>Eukaryota</taxon>
        <taxon>Metazoa</taxon>
        <taxon>Ecdysozoa</taxon>
        <taxon>Arthropoda</taxon>
        <taxon>Crustacea</taxon>
        <taxon>Branchiopoda</taxon>
        <taxon>Diplostraca</taxon>
        <taxon>Cladocera</taxon>
        <taxon>Anomopoda</taxon>
        <taxon>Daphniidae</taxon>
        <taxon>Daphnia</taxon>
    </lineage>
</organism>
<proteinExistence type="predicted"/>
<gene>
    <name evidence="3" type="ORF">DGAL_LOCUS15077</name>
</gene>
<evidence type="ECO:0000256" key="2">
    <source>
        <dbReference type="SAM" id="SignalP"/>
    </source>
</evidence>
<dbReference type="EMBL" id="CAKKLH010000314">
    <property type="protein sequence ID" value="CAH0111431.1"/>
    <property type="molecule type" value="Genomic_DNA"/>
</dbReference>
<dbReference type="AlphaFoldDB" id="A0A8J2WB06"/>
<keyword evidence="2" id="KW-0732">Signal</keyword>
<feature type="compositionally biased region" description="Low complexity" evidence="1">
    <location>
        <begin position="297"/>
        <end position="309"/>
    </location>
</feature>
<comment type="caution">
    <text evidence="3">The sequence shown here is derived from an EMBL/GenBank/DDBJ whole genome shotgun (WGS) entry which is preliminary data.</text>
</comment>
<reference evidence="3" key="1">
    <citation type="submission" date="2021-11" db="EMBL/GenBank/DDBJ databases">
        <authorList>
            <person name="Schell T."/>
        </authorList>
    </citation>
    <scope>NUCLEOTIDE SEQUENCE</scope>
    <source>
        <strain evidence="3">M5</strain>
    </source>
</reference>
<name>A0A8J2WB06_9CRUS</name>
<evidence type="ECO:0000313" key="3">
    <source>
        <dbReference type="EMBL" id="CAH0111431.1"/>
    </source>
</evidence>
<dbReference type="OrthoDB" id="6350968at2759"/>
<evidence type="ECO:0000256" key="1">
    <source>
        <dbReference type="SAM" id="MobiDB-lite"/>
    </source>
</evidence>
<dbReference type="Proteomes" id="UP000789390">
    <property type="component" value="Unassembled WGS sequence"/>
</dbReference>
<evidence type="ECO:0000313" key="4">
    <source>
        <dbReference type="Proteomes" id="UP000789390"/>
    </source>
</evidence>
<feature type="compositionally biased region" description="Polar residues" evidence="1">
    <location>
        <begin position="194"/>
        <end position="204"/>
    </location>
</feature>
<feature type="region of interest" description="Disordered" evidence="1">
    <location>
        <begin position="167"/>
        <end position="204"/>
    </location>
</feature>
<feature type="compositionally biased region" description="Polar residues" evidence="1">
    <location>
        <begin position="167"/>
        <end position="186"/>
    </location>
</feature>
<keyword evidence="4" id="KW-1185">Reference proteome</keyword>
<feature type="compositionally biased region" description="Basic and acidic residues" evidence="1">
    <location>
        <begin position="103"/>
        <end position="118"/>
    </location>
</feature>
<feature type="chain" id="PRO_5035210252" evidence="2">
    <location>
        <begin position="23"/>
        <end position="528"/>
    </location>
</feature>
<feature type="region of interest" description="Disordered" evidence="1">
    <location>
        <begin position="284"/>
        <end position="314"/>
    </location>
</feature>
<feature type="signal peptide" evidence="2">
    <location>
        <begin position="1"/>
        <end position="22"/>
    </location>
</feature>
<protein>
    <submittedName>
        <fullName evidence="3">Uncharacterized protein</fullName>
    </submittedName>
</protein>
<feature type="region of interest" description="Disordered" evidence="1">
    <location>
        <begin position="337"/>
        <end position="362"/>
    </location>
</feature>